<gene>
    <name evidence="4" type="ORF">GCM10022255_045830</name>
</gene>
<dbReference type="SUPFAM" id="SSF53474">
    <property type="entry name" value="alpha/beta-Hydrolases"/>
    <property type="match status" value="1"/>
</dbReference>
<comment type="caution">
    <text evidence="4">The sequence shown here is derived from an EMBL/GenBank/DDBJ whole genome shotgun (WGS) entry which is preliminary data.</text>
</comment>
<dbReference type="EMBL" id="BAABAT010000012">
    <property type="protein sequence ID" value="GAA4251803.1"/>
    <property type="molecule type" value="Genomic_DNA"/>
</dbReference>
<comment type="similarity">
    <text evidence="1">Belongs to the peptidase S33 family.</text>
</comment>
<dbReference type="InterPro" id="IPR029058">
    <property type="entry name" value="AB_hydrolase_fold"/>
</dbReference>
<accession>A0ABP8DB86</accession>
<protein>
    <submittedName>
        <fullName evidence="4">Alpha/beta fold hydrolase</fullName>
    </submittedName>
</protein>
<organism evidence="4 5">
    <name type="scientific">Dactylosporangium darangshiense</name>
    <dbReference type="NCBI Taxonomy" id="579108"/>
    <lineage>
        <taxon>Bacteria</taxon>
        <taxon>Bacillati</taxon>
        <taxon>Actinomycetota</taxon>
        <taxon>Actinomycetes</taxon>
        <taxon>Micromonosporales</taxon>
        <taxon>Micromonosporaceae</taxon>
        <taxon>Dactylosporangium</taxon>
    </lineage>
</organism>
<dbReference type="InterPro" id="IPR000073">
    <property type="entry name" value="AB_hydrolase_1"/>
</dbReference>
<keyword evidence="2 4" id="KW-0378">Hydrolase</keyword>
<dbReference type="RefSeq" id="WP_345129166.1">
    <property type="nucleotide sequence ID" value="NZ_BAABAT010000012.1"/>
</dbReference>
<keyword evidence="5" id="KW-1185">Reference proteome</keyword>
<dbReference type="PANTHER" id="PTHR43248:SF2">
    <property type="entry name" value="PROLYL AMINOPEPTIDASE"/>
    <property type="match status" value="1"/>
</dbReference>
<evidence type="ECO:0000259" key="3">
    <source>
        <dbReference type="Pfam" id="PF00561"/>
    </source>
</evidence>
<dbReference type="InterPro" id="IPR002410">
    <property type="entry name" value="Peptidase_S33"/>
</dbReference>
<dbReference type="Proteomes" id="UP001500620">
    <property type="component" value="Unassembled WGS sequence"/>
</dbReference>
<feature type="domain" description="AB hydrolase-1" evidence="3">
    <location>
        <begin position="46"/>
        <end position="215"/>
    </location>
</feature>
<evidence type="ECO:0000313" key="5">
    <source>
        <dbReference type="Proteomes" id="UP001500620"/>
    </source>
</evidence>
<dbReference type="InterPro" id="IPR051601">
    <property type="entry name" value="Serine_prot/Carboxylest_S33"/>
</dbReference>
<proteinExistence type="inferred from homology"/>
<reference evidence="5" key="1">
    <citation type="journal article" date="2019" name="Int. J. Syst. Evol. Microbiol.">
        <title>The Global Catalogue of Microorganisms (GCM) 10K type strain sequencing project: providing services to taxonomists for standard genome sequencing and annotation.</title>
        <authorList>
            <consortium name="The Broad Institute Genomics Platform"/>
            <consortium name="The Broad Institute Genome Sequencing Center for Infectious Disease"/>
            <person name="Wu L."/>
            <person name="Ma J."/>
        </authorList>
    </citation>
    <scope>NUCLEOTIDE SEQUENCE [LARGE SCALE GENOMIC DNA]</scope>
    <source>
        <strain evidence="5">JCM 17441</strain>
    </source>
</reference>
<dbReference type="GO" id="GO:0016787">
    <property type="term" value="F:hydrolase activity"/>
    <property type="evidence" value="ECO:0007669"/>
    <property type="project" value="UniProtKB-KW"/>
</dbReference>
<evidence type="ECO:0000313" key="4">
    <source>
        <dbReference type="EMBL" id="GAA4251803.1"/>
    </source>
</evidence>
<evidence type="ECO:0000256" key="2">
    <source>
        <dbReference type="ARBA" id="ARBA00022801"/>
    </source>
</evidence>
<dbReference type="PRINTS" id="PR00793">
    <property type="entry name" value="PROAMNOPTASE"/>
</dbReference>
<dbReference type="Pfam" id="PF00561">
    <property type="entry name" value="Abhydrolase_1"/>
    <property type="match status" value="1"/>
</dbReference>
<name>A0ABP8DB86_9ACTN</name>
<dbReference type="Gene3D" id="3.40.50.1820">
    <property type="entry name" value="alpha/beta hydrolase"/>
    <property type="match status" value="1"/>
</dbReference>
<sequence length="423" mass="45945">MSTFRHPGTVLTDHVIEVPLDHDDPGGETITLFAREVAATDGAERPWLLFLQGGPGSASPRPIGRDSWLDRALRDYRVLLLDQRGTGRSTRVGRNSVLRRGGPQEQARYLSHFRADSIVRDAELLRRRLLGGAPWSVLGQSFGGFCAVTYLSTAPAGLREVLITGGLPGLTATAEDVYRAAYPRVAAKNAAHFARYPDDAAAVRAIATYLLEHDVRLPDGAPLSAAWFQTLGLALGSSTGSHELHYLVEDAFDAPGALSDVFLDRVRQRLSLLATPLYALLHEAIYAQGEGPTAWAAHRVRAEHPQFDATADAPVLFTGEMIYPWQFAADPGLTPMREAAELLAARADWPALYDPASLAANEVPVVAAVYYDDMYVDRDHSLRTASAIRGARAWVTNEHEHDGLRVSSGAVLDRLIAMARGNA</sequence>
<evidence type="ECO:0000256" key="1">
    <source>
        <dbReference type="ARBA" id="ARBA00010088"/>
    </source>
</evidence>
<dbReference type="PANTHER" id="PTHR43248">
    <property type="entry name" value="2-SUCCINYL-6-HYDROXY-2,4-CYCLOHEXADIENE-1-CARBOXYLATE SYNTHASE"/>
    <property type="match status" value="1"/>
</dbReference>